<dbReference type="NCBIfam" id="NF001304">
    <property type="entry name" value="PRK00249.1-4"/>
    <property type="match status" value="1"/>
</dbReference>
<keyword evidence="6 11" id="KW-0472">Membrane</keyword>
<dbReference type="HAMAP" id="MF_00415">
    <property type="entry name" value="FlgH"/>
    <property type="match status" value="1"/>
</dbReference>
<evidence type="ECO:0000256" key="7">
    <source>
        <dbReference type="ARBA" id="ARBA00023139"/>
    </source>
</evidence>
<name>A0ABX2W8W5_9ENTR</name>
<evidence type="ECO:0000256" key="8">
    <source>
        <dbReference type="ARBA" id="ARBA00023143"/>
    </source>
</evidence>
<evidence type="ECO:0000313" key="14">
    <source>
        <dbReference type="Proteomes" id="UP000078407"/>
    </source>
</evidence>
<reference evidence="13 14" key="1">
    <citation type="submission" date="2016-04" db="EMBL/GenBank/DDBJ databases">
        <title>ATOL: Assembling a taxonomically balanced genome-scale reconstruction of the evolutionary history of the Enterobacteriaceae.</title>
        <authorList>
            <person name="Plunkett G.III."/>
            <person name="Neeno-Eckwall E.C."/>
            <person name="Glasner J.D."/>
            <person name="Perna N.T."/>
        </authorList>
    </citation>
    <scope>NUCLEOTIDE SEQUENCE [LARGE SCALE GENOMIC DNA]</scope>
    <source>
        <strain evidence="13 14">ATCC 51602</strain>
    </source>
</reference>
<feature type="compositionally biased region" description="Low complexity" evidence="12">
    <location>
        <begin position="97"/>
        <end position="121"/>
    </location>
</feature>
<keyword evidence="7" id="KW-0564">Palmitate</keyword>
<comment type="subcellular location">
    <subcellularLocation>
        <location evidence="11">Cell outer membrane</location>
        <topology evidence="11">Lipid-anchor</topology>
    </subcellularLocation>
    <subcellularLocation>
        <location evidence="11">Bacterial flagellum basal body</location>
    </subcellularLocation>
    <subcellularLocation>
        <location evidence="2">Membrane</location>
        <topology evidence="2">Lipid-anchor</topology>
    </subcellularLocation>
</comment>
<comment type="function">
    <text evidence="1 11">Assembles around the rod to form the L-ring and probably protects the motor/basal body from shearing forces during rotation.</text>
</comment>
<keyword evidence="13" id="KW-0969">Cilium</keyword>
<dbReference type="EMBL" id="LXEQ01000033">
    <property type="protein sequence ID" value="OAT28106.1"/>
    <property type="molecule type" value="Genomic_DNA"/>
</dbReference>
<sequence length="227" mass="24405">MNKGSKWCALVVMGLLIQGCSSPSSDSQGQPEEESFAPPQLESQPVTYASQGTLYNRSYVMTLFQDRRAYRVGDMLTITLDEKTSSSKKADTSYGKSSDASANGDSTGSSGTTKQGSGSVSADRNFDGSAQSSQNNSLQGAITVVVASVLPNGNLQVKGEKWLKLNQGDEYIRLSGLVRVEDIDGLNRVSSQRLADARISYTGRGTMANSNNPGWLTKFFYSPWSPI</sequence>
<feature type="compositionally biased region" description="Polar residues" evidence="12">
    <location>
        <begin position="21"/>
        <end position="30"/>
    </location>
</feature>
<dbReference type="RefSeq" id="WP_064544170.1">
    <property type="nucleotide sequence ID" value="NZ_LXEQ01000033.1"/>
</dbReference>
<dbReference type="PANTHER" id="PTHR34933:SF1">
    <property type="entry name" value="FLAGELLAR L-RING PROTEIN"/>
    <property type="match status" value="1"/>
</dbReference>
<dbReference type="Pfam" id="PF02107">
    <property type="entry name" value="FlgH"/>
    <property type="match status" value="1"/>
</dbReference>
<dbReference type="PRINTS" id="PR01008">
    <property type="entry name" value="FLGLRINGFLGH"/>
</dbReference>
<evidence type="ECO:0000313" key="13">
    <source>
        <dbReference type="EMBL" id="OAT28106.1"/>
    </source>
</evidence>
<dbReference type="PROSITE" id="PS51257">
    <property type="entry name" value="PROKAR_LIPOPROTEIN"/>
    <property type="match status" value="1"/>
</dbReference>
<evidence type="ECO:0000256" key="5">
    <source>
        <dbReference type="ARBA" id="ARBA00022729"/>
    </source>
</evidence>
<keyword evidence="8 11" id="KW-0975">Bacterial flagellum</keyword>
<evidence type="ECO:0000256" key="1">
    <source>
        <dbReference type="ARBA" id="ARBA00002591"/>
    </source>
</evidence>
<dbReference type="PANTHER" id="PTHR34933">
    <property type="entry name" value="FLAGELLAR L-RING PROTEIN"/>
    <property type="match status" value="1"/>
</dbReference>
<evidence type="ECO:0000256" key="10">
    <source>
        <dbReference type="ARBA" id="ARBA00023288"/>
    </source>
</evidence>
<organism evidence="13 14">
    <name type="scientific">Buttiauxella ferragutiae ATCC 51602</name>
    <dbReference type="NCBI Taxonomy" id="1354252"/>
    <lineage>
        <taxon>Bacteria</taxon>
        <taxon>Pseudomonadati</taxon>
        <taxon>Pseudomonadota</taxon>
        <taxon>Gammaproteobacteria</taxon>
        <taxon>Enterobacterales</taxon>
        <taxon>Enterobacteriaceae</taxon>
        <taxon>Buttiauxella</taxon>
    </lineage>
</organism>
<keyword evidence="5 11" id="KW-0732">Signal</keyword>
<comment type="subunit">
    <text evidence="4 11">The basal body constitutes a major portion of the flagellar organelle and consists of four rings (L,P,S, and M) mounted on a central rod.</text>
</comment>
<comment type="caution">
    <text evidence="13">The sequence shown here is derived from an EMBL/GenBank/DDBJ whole genome shotgun (WGS) entry which is preliminary data.</text>
</comment>
<dbReference type="InterPro" id="IPR000527">
    <property type="entry name" value="Flag_Lring"/>
</dbReference>
<evidence type="ECO:0000256" key="11">
    <source>
        <dbReference type="HAMAP-Rule" id="MF_00415"/>
    </source>
</evidence>
<keyword evidence="10 11" id="KW-0449">Lipoprotein</keyword>
<keyword evidence="9 11" id="KW-0998">Cell outer membrane</keyword>
<evidence type="ECO:0000256" key="12">
    <source>
        <dbReference type="SAM" id="MobiDB-lite"/>
    </source>
</evidence>
<gene>
    <name evidence="11" type="primary">flgH</name>
    <name evidence="13" type="ORF">M976_01945</name>
</gene>
<accession>A0ABX2W8W5</accession>
<keyword evidence="13" id="KW-0282">Flagellum</keyword>
<keyword evidence="14" id="KW-1185">Reference proteome</keyword>
<dbReference type="Proteomes" id="UP000078407">
    <property type="component" value="Unassembled WGS sequence"/>
</dbReference>
<evidence type="ECO:0000256" key="6">
    <source>
        <dbReference type="ARBA" id="ARBA00023136"/>
    </source>
</evidence>
<evidence type="ECO:0000256" key="9">
    <source>
        <dbReference type="ARBA" id="ARBA00023237"/>
    </source>
</evidence>
<comment type="similarity">
    <text evidence="3 11">Belongs to the FlgH family.</text>
</comment>
<feature type="region of interest" description="Disordered" evidence="12">
    <location>
        <begin position="83"/>
        <end position="134"/>
    </location>
</feature>
<protein>
    <recommendedName>
        <fullName evidence="11">Flagellar L-ring protein</fullName>
    </recommendedName>
    <alternativeName>
        <fullName evidence="11">Basal body L-ring protein</fullName>
    </alternativeName>
</protein>
<feature type="region of interest" description="Disordered" evidence="12">
    <location>
        <begin position="21"/>
        <end position="43"/>
    </location>
</feature>
<proteinExistence type="inferred from homology"/>
<evidence type="ECO:0000256" key="4">
    <source>
        <dbReference type="ARBA" id="ARBA00011439"/>
    </source>
</evidence>
<evidence type="ECO:0000256" key="2">
    <source>
        <dbReference type="ARBA" id="ARBA00004635"/>
    </source>
</evidence>
<evidence type="ECO:0000256" key="3">
    <source>
        <dbReference type="ARBA" id="ARBA00006929"/>
    </source>
</evidence>
<keyword evidence="13" id="KW-0966">Cell projection</keyword>